<dbReference type="PRINTS" id="PR00119">
    <property type="entry name" value="CATATPASE"/>
</dbReference>
<dbReference type="InterPro" id="IPR047819">
    <property type="entry name" value="P5A-ATPase_N"/>
</dbReference>
<evidence type="ECO:0000259" key="13">
    <source>
        <dbReference type="Pfam" id="PF00690"/>
    </source>
</evidence>
<dbReference type="GO" id="GO:0019829">
    <property type="term" value="F:ATPase-coupled monoatomic cation transmembrane transporter activity"/>
    <property type="evidence" value="ECO:0007669"/>
    <property type="project" value="UniProtKB-UniRule"/>
</dbReference>
<dbReference type="OrthoDB" id="48943at2759"/>
<dbReference type="InterPro" id="IPR023298">
    <property type="entry name" value="ATPase_P-typ_TM_dom_sf"/>
</dbReference>
<dbReference type="SUPFAM" id="SSF56784">
    <property type="entry name" value="HAD-like"/>
    <property type="match status" value="1"/>
</dbReference>
<keyword evidence="7 11" id="KW-0460">Magnesium</keyword>
<dbReference type="VEuPathDB" id="FungiDB:SOCG_01022"/>
<evidence type="ECO:0000256" key="9">
    <source>
        <dbReference type="ARBA" id="ARBA00022989"/>
    </source>
</evidence>
<feature type="transmembrane region" description="Helical" evidence="11">
    <location>
        <begin position="1075"/>
        <end position="1094"/>
    </location>
</feature>
<dbReference type="InterPro" id="IPR023299">
    <property type="entry name" value="ATPase_P-typ_cyto_dom_N"/>
</dbReference>
<feature type="transmembrane region" description="Helical" evidence="11">
    <location>
        <begin position="893"/>
        <end position="912"/>
    </location>
</feature>
<dbReference type="OMA" id="CAFESKI"/>
<evidence type="ECO:0000256" key="2">
    <source>
        <dbReference type="ARBA" id="ARBA00006000"/>
    </source>
</evidence>
<dbReference type="Gene3D" id="3.40.1110.10">
    <property type="entry name" value="Calcium-transporting ATPase, cytoplasmic domain N"/>
    <property type="match status" value="1"/>
</dbReference>
<dbReference type="InterPro" id="IPR044492">
    <property type="entry name" value="P_typ_ATPase_HD_dom"/>
</dbReference>
<keyword evidence="4 11" id="KW-0479">Metal-binding</keyword>
<keyword evidence="9 11" id="KW-1133">Transmembrane helix</keyword>
<keyword evidence="16" id="KW-1185">Reference proteome</keyword>
<dbReference type="SFLD" id="SFLDF00027">
    <property type="entry name" value="p-type_atpase"/>
    <property type="match status" value="1"/>
</dbReference>
<dbReference type="GO" id="GO:0070588">
    <property type="term" value="P:calcium ion transmembrane transport"/>
    <property type="evidence" value="ECO:0007669"/>
    <property type="project" value="EnsemblFungi"/>
</dbReference>
<evidence type="ECO:0000256" key="11">
    <source>
        <dbReference type="RuleBase" id="RU362082"/>
    </source>
</evidence>
<keyword evidence="3 11" id="KW-0812">Transmembrane</keyword>
<dbReference type="InterPro" id="IPR001757">
    <property type="entry name" value="P_typ_ATPase"/>
</dbReference>
<dbReference type="GO" id="GO:0140358">
    <property type="term" value="F:P-type transmembrane transporter activity"/>
    <property type="evidence" value="ECO:0007669"/>
    <property type="project" value="InterPro"/>
</dbReference>
<dbReference type="GO" id="GO:0016020">
    <property type="term" value="C:membrane"/>
    <property type="evidence" value="ECO:0007669"/>
    <property type="project" value="UniProtKB-SubCell"/>
</dbReference>
<dbReference type="InterPro" id="IPR006544">
    <property type="entry name" value="P-type_TPase_V"/>
</dbReference>
<protein>
    <recommendedName>
        <fullName evidence="11">Cation-transporting ATPase</fullName>
        <ecNumber evidence="11">7.2.2.-</ecNumber>
    </recommendedName>
</protein>
<dbReference type="SUPFAM" id="SSF81665">
    <property type="entry name" value="Calcium ATPase, transmembrane domain M"/>
    <property type="match status" value="1"/>
</dbReference>
<dbReference type="GO" id="GO:0005524">
    <property type="term" value="F:ATP binding"/>
    <property type="evidence" value="ECO:0007669"/>
    <property type="project" value="UniProtKB-UniRule"/>
</dbReference>
<feature type="transmembrane region" description="Helical" evidence="11">
    <location>
        <begin position="962"/>
        <end position="984"/>
    </location>
</feature>
<comment type="catalytic activity">
    <reaction evidence="11">
        <text>ATP + H2O = ADP + phosphate + H(+)</text>
        <dbReference type="Rhea" id="RHEA:13065"/>
        <dbReference type="ChEBI" id="CHEBI:15377"/>
        <dbReference type="ChEBI" id="CHEBI:15378"/>
        <dbReference type="ChEBI" id="CHEBI:30616"/>
        <dbReference type="ChEBI" id="CHEBI:43474"/>
        <dbReference type="ChEBI" id="CHEBI:456216"/>
    </reaction>
</comment>
<feature type="transmembrane region" description="Helical" evidence="11">
    <location>
        <begin position="393"/>
        <end position="414"/>
    </location>
</feature>
<feature type="domain" description="Cation-transporting P-type ATPase N-terminal" evidence="13">
    <location>
        <begin position="163"/>
        <end position="213"/>
    </location>
</feature>
<dbReference type="InterPro" id="IPR059000">
    <property type="entry name" value="ATPase_P-type_domA"/>
</dbReference>
<dbReference type="SFLD" id="SFLDS00003">
    <property type="entry name" value="Haloacid_Dehalogenase"/>
    <property type="match status" value="1"/>
</dbReference>
<evidence type="ECO:0000313" key="15">
    <source>
        <dbReference type="EMBL" id="EPX73268.1"/>
    </source>
</evidence>
<dbReference type="GO" id="GO:0005794">
    <property type="term" value="C:Golgi apparatus"/>
    <property type="evidence" value="ECO:0007669"/>
    <property type="project" value="EnsemblFungi"/>
</dbReference>
<dbReference type="eggNOG" id="KOG0208">
    <property type="taxonomic scope" value="Eukaryota"/>
</dbReference>
<evidence type="ECO:0000256" key="7">
    <source>
        <dbReference type="ARBA" id="ARBA00022842"/>
    </source>
</evidence>
<gene>
    <name evidence="15" type="ORF">SOCG_01022</name>
</gene>
<proteinExistence type="inferred from homology"/>
<dbReference type="PROSITE" id="PS00154">
    <property type="entry name" value="ATPASE_E1_E2"/>
    <property type="match status" value="1"/>
</dbReference>
<dbReference type="InterPro" id="IPR018303">
    <property type="entry name" value="ATPase_P-typ_P_site"/>
</dbReference>
<reference evidence="15 16" key="1">
    <citation type="journal article" date="2011" name="Science">
        <title>Comparative functional genomics of the fission yeasts.</title>
        <authorList>
            <person name="Rhind N."/>
            <person name="Chen Z."/>
            <person name="Yassour M."/>
            <person name="Thompson D.A."/>
            <person name="Haas B.J."/>
            <person name="Habib N."/>
            <person name="Wapinski I."/>
            <person name="Roy S."/>
            <person name="Lin M.F."/>
            <person name="Heiman D.I."/>
            <person name="Young S.K."/>
            <person name="Furuya K."/>
            <person name="Guo Y."/>
            <person name="Pidoux A."/>
            <person name="Chen H.M."/>
            <person name="Robbertse B."/>
            <person name="Goldberg J.M."/>
            <person name="Aoki K."/>
            <person name="Bayne E.H."/>
            <person name="Berlin A.M."/>
            <person name="Desjardins C.A."/>
            <person name="Dobbs E."/>
            <person name="Dukaj L."/>
            <person name="Fan L."/>
            <person name="FitzGerald M.G."/>
            <person name="French C."/>
            <person name="Gujja S."/>
            <person name="Hansen K."/>
            <person name="Keifenheim D."/>
            <person name="Levin J.Z."/>
            <person name="Mosher R.A."/>
            <person name="Mueller C.A."/>
            <person name="Pfiffner J."/>
            <person name="Priest M."/>
            <person name="Russ C."/>
            <person name="Smialowska A."/>
            <person name="Swoboda P."/>
            <person name="Sykes S.M."/>
            <person name="Vaughn M."/>
            <person name="Vengrova S."/>
            <person name="Yoder R."/>
            <person name="Zeng Q."/>
            <person name="Allshire R."/>
            <person name="Baulcombe D."/>
            <person name="Birren B.W."/>
            <person name="Brown W."/>
            <person name="Ekwall K."/>
            <person name="Kellis M."/>
            <person name="Leatherwood J."/>
            <person name="Levin H."/>
            <person name="Margalit H."/>
            <person name="Martienssen R."/>
            <person name="Nieduszynski C.A."/>
            <person name="Spatafora J.W."/>
            <person name="Friedman N."/>
            <person name="Dalgaard J.Z."/>
            <person name="Baumann P."/>
            <person name="Niki H."/>
            <person name="Regev A."/>
            <person name="Nusbaum C."/>
        </authorList>
    </citation>
    <scope>NUCLEOTIDE SEQUENCE [LARGE SCALE GENOMIC DNA]</scope>
    <source>
        <strain evidence="16">yFS286</strain>
    </source>
</reference>
<evidence type="ECO:0000259" key="14">
    <source>
        <dbReference type="Pfam" id="PF12409"/>
    </source>
</evidence>
<feature type="transmembrane region" description="Helical" evidence="11">
    <location>
        <begin position="434"/>
        <end position="452"/>
    </location>
</feature>
<dbReference type="Gene3D" id="1.20.1110.10">
    <property type="entry name" value="Calcium-transporting ATPase, transmembrane domain"/>
    <property type="match status" value="1"/>
</dbReference>
<dbReference type="NCBIfam" id="TIGR01657">
    <property type="entry name" value="P-ATPase-V"/>
    <property type="match status" value="1"/>
</dbReference>
<feature type="transmembrane region" description="Helical" evidence="11">
    <location>
        <begin position="924"/>
        <end position="941"/>
    </location>
</feature>
<dbReference type="RefSeq" id="XP_013018896.1">
    <property type="nucleotide sequence ID" value="XM_013163442.1"/>
</dbReference>
<evidence type="ECO:0000313" key="16">
    <source>
        <dbReference type="Proteomes" id="UP000016088"/>
    </source>
</evidence>
<dbReference type="EMBL" id="KE503207">
    <property type="protein sequence ID" value="EPX73268.1"/>
    <property type="molecule type" value="Genomic_DNA"/>
</dbReference>
<dbReference type="InterPro" id="IPR036412">
    <property type="entry name" value="HAD-like_sf"/>
</dbReference>
<feature type="domain" description="P5B-type ATPase N-terminal" evidence="14">
    <location>
        <begin position="30"/>
        <end position="110"/>
    </location>
</feature>
<comment type="similarity">
    <text evidence="2 11">Belongs to the cation transport ATPase (P-type) (TC 3.A.3) family. Type V subfamily.</text>
</comment>
<organism evidence="15 16">
    <name type="scientific">Schizosaccharomyces octosporus (strain yFS286)</name>
    <name type="common">Fission yeast</name>
    <name type="synonym">Octosporomyces octosporus</name>
    <dbReference type="NCBI Taxonomy" id="483514"/>
    <lineage>
        <taxon>Eukaryota</taxon>
        <taxon>Fungi</taxon>
        <taxon>Dikarya</taxon>
        <taxon>Ascomycota</taxon>
        <taxon>Taphrinomycotina</taxon>
        <taxon>Schizosaccharomycetes</taxon>
        <taxon>Schizosaccharomycetales</taxon>
        <taxon>Schizosaccharomycetaceae</taxon>
        <taxon>Schizosaccharomyces</taxon>
    </lineage>
</organism>
<accession>S9Q0M2</accession>
<evidence type="ECO:0000259" key="12">
    <source>
        <dbReference type="Pfam" id="PF00122"/>
    </source>
</evidence>
<feature type="transmembrane region" description="Helical" evidence="11">
    <location>
        <begin position="193"/>
        <end position="212"/>
    </location>
</feature>
<evidence type="ECO:0000256" key="6">
    <source>
        <dbReference type="ARBA" id="ARBA00022840"/>
    </source>
</evidence>
<dbReference type="Pfam" id="PF00690">
    <property type="entry name" value="Cation_ATPase_N"/>
    <property type="match status" value="1"/>
</dbReference>
<dbReference type="Gene3D" id="3.40.50.1000">
    <property type="entry name" value="HAD superfamily/HAD-like"/>
    <property type="match status" value="1"/>
</dbReference>
<dbReference type="GO" id="GO:0016887">
    <property type="term" value="F:ATP hydrolysis activity"/>
    <property type="evidence" value="ECO:0007669"/>
    <property type="project" value="InterPro"/>
</dbReference>
<dbReference type="InterPro" id="IPR004014">
    <property type="entry name" value="ATPase_P-typ_cation-transptr_N"/>
</dbReference>
<evidence type="ECO:0000256" key="1">
    <source>
        <dbReference type="ARBA" id="ARBA00004141"/>
    </source>
</evidence>
<feature type="transmembrane region" description="Helical" evidence="11">
    <location>
        <begin position="1044"/>
        <end position="1063"/>
    </location>
</feature>
<evidence type="ECO:0000256" key="10">
    <source>
        <dbReference type="ARBA" id="ARBA00023136"/>
    </source>
</evidence>
<dbReference type="PANTHER" id="PTHR45630">
    <property type="entry name" value="CATION-TRANSPORTING ATPASE-RELATED"/>
    <property type="match status" value="1"/>
</dbReference>
<feature type="domain" description="P-type ATPase A" evidence="12">
    <location>
        <begin position="257"/>
        <end position="376"/>
    </location>
</feature>
<dbReference type="GO" id="GO:0006874">
    <property type="term" value="P:intracellular calcium ion homeostasis"/>
    <property type="evidence" value="ECO:0007669"/>
    <property type="project" value="TreeGrafter"/>
</dbReference>
<evidence type="ECO:0000256" key="4">
    <source>
        <dbReference type="ARBA" id="ARBA00022723"/>
    </source>
</evidence>
<keyword evidence="10 11" id="KW-0472">Membrane</keyword>
<evidence type="ECO:0000256" key="8">
    <source>
        <dbReference type="ARBA" id="ARBA00022967"/>
    </source>
</evidence>
<evidence type="ECO:0000256" key="5">
    <source>
        <dbReference type="ARBA" id="ARBA00022741"/>
    </source>
</evidence>
<dbReference type="HOGENOM" id="CLU_001828_0_0_1"/>
<feature type="transmembrane region" description="Helical" evidence="11">
    <location>
        <begin position="46"/>
        <end position="67"/>
    </location>
</feature>
<dbReference type="PANTHER" id="PTHR45630:SF15">
    <property type="entry name" value="CATION-TRANSPORTING ATPASE 5"/>
    <property type="match status" value="1"/>
</dbReference>
<dbReference type="Gene3D" id="2.70.150.10">
    <property type="entry name" value="Calcium-transporting ATPase, cytoplasmic transduction domain A"/>
    <property type="match status" value="1"/>
</dbReference>
<dbReference type="Pfam" id="PF00122">
    <property type="entry name" value="E1-E2_ATPase"/>
    <property type="match status" value="1"/>
</dbReference>
<feature type="transmembrane region" description="Helical" evidence="11">
    <location>
        <begin position="1004"/>
        <end position="1024"/>
    </location>
</feature>
<dbReference type="InterPro" id="IPR008250">
    <property type="entry name" value="ATPase_P-typ_transduc_dom_A_sf"/>
</dbReference>
<dbReference type="GeneID" id="25030006"/>
<dbReference type="AlphaFoldDB" id="S9Q0M2"/>
<dbReference type="GO" id="GO:0046872">
    <property type="term" value="F:metal ion binding"/>
    <property type="evidence" value="ECO:0007669"/>
    <property type="project" value="UniProtKB-UniRule"/>
</dbReference>
<dbReference type="SUPFAM" id="SSF81653">
    <property type="entry name" value="Calcium ATPase, transduction domain A"/>
    <property type="match status" value="1"/>
</dbReference>
<dbReference type="InterPro" id="IPR023214">
    <property type="entry name" value="HAD_sf"/>
</dbReference>
<sequence>MDIQLQNLGSDEFSKYANTYLLNQRLVISEEESVVLHPYKENYQRALVLTILEILSLGLFRLFLLWFPQYRVSWTSQACGIDDIEYVEIIDQKGNSSLERVCKRSFQQPVPLSNSQLPIFKSIPYFSYRSLDIYLNVVTSEWVLLSPEIHAFQLFASQPNYFNCGLNTQTVSNLRQIYGPNLLKLEEKTTVNILCYEVLHPFYLFQLFSVIVWLCDKFIFYSCCILIVSLYSIYSAIKESKSSDARIHSIIGDSGTLTVIRDNKKKNIYGDELVSGDLICLTSDECKVCPVDGILLSGTCMVDESMLTGESLPATKHALKHLSLEYFLNNAYNVFSPHVLHAGTKLLQINSTLENPCYVIAIRTGFSSKRGQLIRDLLYPHTRVSQLYKDSMSFLKLMITFSLFFVLFLSLYLYKHHASFSHILLRSLDVVTILIPPALPATLSIGIANAIYRLSQKYILTSNPECISTAGNTDIFVFDKTGTITEENVQLSCTYIKNAHNNLEIARCANDFSASQTMISNISTCCQSLQLINGSIVGDPLELALFAFFQGRFINSYELNSGLHNALFAVTSGLAGEDAIYTIPRSFEFDPVIRRMSVIAISENKKTPMLFSKGAVESILSICSPKTIPENLYNVLDELSSKGFRVLACAWKPLRTDTDVQQILRESVEKNLNFEGLLVFESKIKRDSYSVMNVFNKASIHIAVCSGDSLYTSLYVGKKSGVFGSSSLIYVMDNEEKFNYDHSVNDDVKFKLYNVKEDCYLPVGYPNPMVLDSIISDDNAAMAITGCFLQRLTESLNKEKLKCIIKKTKILARMSPTDKLKYVELCKMLGYTVGFCGDGANDCLALKRSDVSVSLSDTEACAAASFISQKKSIIDTITIILEGRCSIVTSYRCFQYMVMSAIIQFSGTFFLYLKNFNYSDSQFLFMDFAVVFPLSAAMSHFTSSDILTPNVPSTTLFEKSSLYFLGIISGVVILSQWLLNLFYVKFDLTTLPTWQAGESDTKNILVSCSFLLTFLQYIGVNLVINRKSEFLTPTWKNKTYVTSLIIISIIFLFIFFLAGQFWISKVLHIVFLPMSYRFIIVFLGAGPFFILYFIL</sequence>
<dbReference type="SUPFAM" id="SSF81660">
    <property type="entry name" value="Metal cation-transporting ATPase, ATP-binding domain N"/>
    <property type="match status" value="1"/>
</dbReference>
<dbReference type="EC" id="7.2.2.-" evidence="11"/>
<dbReference type="Pfam" id="PF13246">
    <property type="entry name" value="Cation_ATPase"/>
    <property type="match status" value="1"/>
</dbReference>
<keyword evidence="6 11" id="KW-0067">ATP-binding</keyword>
<dbReference type="Proteomes" id="UP000016088">
    <property type="component" value="Unassembled WGS sequence"/>
</dbReference>
<evidence type="ECO:0000256" key="3">
    <source>
        <dbReference type="ARBA" id="ARBA00022692"/>
    </source>
</evidence>
<comment type="subcellular location">
    <subcellularLocation>
        <location evidence="1 11">Membrane</location>
        <topology evidence="1 11">Multi-pass membrane protein</topology>
    </subcellularLocation>
</comment>
<keyword evidence="8 11" id="KW-1278">Translocase</keyword>
<feature type="transmembrane region" description="Helical" evidence="11">
    <location>
        <begin position="218"/>
        <end position="237"/>
    </location>
</feature>
<dbReference type="Pfam" id="PF12409">
    <property type="entry name" value="P5-ATPase"/>
    <property type="match status" value="1"/>
</dbReference>
<dbReference type="SFLD" id="SFLDG00002">
    <property type="entry name" value="C1.7:_P-type_atpase_like"/>
    <property type="match status" value="1"/>
</dbReference>
<dbReference type="NCBIfam" id="TIGR01494">
    <property type="entry name" value="ATPase_P-type"/>
    <property type="match status" value="2"/>
</dbReference>
<name>S9Q0M2_SCHOY</name>
<keyword evidence="5 11" id="KW-0547">Nucleotide-binding</keyword>